<organism evidence="2 3">
    <name type="scientific">Pristionchus mayeri</name>
    <dbReference type="NCBI Taxonomy" id="1317129"/>
    <lineage>
        <taxon>Eukaryota</taxon>
        <taxon>Metazoa</taxon>
        <taxon>Ecdysozoa</taxon>
        <taxon>Nematoda</taxon>
        <taxon>Chromadorea</taxon>
        <taxon>Rhabditida</taxon>
        <taxon>Rhabditina</taxon>
        <taxon>Diplogasteromorpha</taxon>
        <taxon>Diplogasteroidea</taxon>
        <taxon>Neodiplogasteridae</taxon>
        <taxon>Pristionchus</taxon>
    </lineage>
</organism>
<dbReference type="EMBL" id="BTRK01000005">
    <property type="protein sequence ID" value="GMR53909.1"/>
    <property type="molecule type" value="Genomic_DNA"/>
</dbReference>
<comment type="caution">
    <text evidence="2">The sequence shown here is derived from an EMBL/GenBank/DDBJ whole genome shotgun (WGS) entry which is preliminary data.</text>
</comment>
<feature type="non-terminal residue" evidence="2">
    <location>
        <position position="78"/>
    </location>
</feature>
<dbReference type="AlphaFoldDB" id="A0AAN5I727"/>
<evidence type="ECO:0000256" key="1">
    <source>
        <dbReference type="SAM" id="MobiDB-lite"/>
    </source>
</evidence>
<feature type="compositionally biased region" description="Acidic residues" evidence="1">
    <location>
        <begin position="48"/>
        <end position="65"/>
    </location>
</feature>
<protein>
    <submittedName>
        <fullName evidence="2">Uncharacterized protein</fullName>
    </submittedName>
</protein>
<feature type="region of interest" description="Disordered" evidence="1">
    <location>
        <begin position="48"/>
        <end position="78"/>
    </location>
</feature>
<evidence type="ECO:0000313" key="2">
    <source>
        <dbReference type="EMBL" id="GMR53909.1"/>
    </source>
</evidence>
<gene>
    <name evidence="2" type="ORF">PMAYCL1PPCAC_24104</name>
</gene>
<dbReference type="Proteomes" id="UP001328107">
    <property type="component" value="Unassembled WGS sequence"/>
</dbReference>
<feature type="non-terminal residue" evidence="2">
    <location>
        <position position="1"/>
    </location>
</feature>
<sequence length="78" mass="8872">NEKERFLPARFMLCMAGGEWMISGLSGGFMGSEGFSSPIHVVCFPEIPQEEQPDPFDELDDEELEEKFGEKKEEDRGK</sequence>
<keyword evidence="3" id="KW-1185">Reference proteome</keyword>
<proteinExistence type="predicted"/>
<reference evidence="3" key="1">
    <citation type="submission" date="2022-10" db="EMBL/GenBank/DDBJ databases">
        <title>Genome assembly of Pristionchus species.</title>
        <authorList>
            <person name="Yoshida K."/>
            <person name="Sommer R.J."/>
        </authorList>
    </citation>
    <scope>NUCLEOTIDE SEQUENCE [LARGE SCALE GENOMIC DNA]</scope>
    <source>
        <strain evidence="3">RS5460</strain>
    </source>
</reference>
<name>A0AAN5I727_9BILA</name>
<evidence type="ECO:0000313" key="3">
    <source>
        <dbReference type="Proteomes" id="UP001328107"/>
    </source>
</evidence>
<feature type="compositionally biased region" description="Basic and acidic residues" evidence="1">
    <location>
        <begin position="66"/>
        <end position="78"/>
    </location>
</feature>
<accession>A0AAN5I727</accession>